<accession>A0A834IPV4</accession>
<dbReference type="OrthoDB" id="6343941at2759"/>
<evidence type="ECO:0000313" key="2">
    <source>
        <dbReference type="Proteomes" id="UP000625711"/>
    </source>
</evidence>
<comment type="caution">
    <text evidence="1">The sequence shown here is derived from an EMBL/GenBank/DDBJ whole genome shotgun (WGS) entry which is preliminary data.</text>
</comment>
<dbReference type="Proteomes" id="UP000625711">
    <property type="component" value="Unassembled WGS sequence"/>
</dbReference>
<protein>
    <submittedName>
        <fullName evidence="1">Uncharacterized protein</fullName>
    </submittedName>
</protein>
<dbReference type="EMBL" id="JAACXV010000412">
    <property type="protein sequence ID" value="KAF7277857.1"/>
    <property type="molecule type" value="Genomic_DNA"/>
</dbReference>
<dbReference type="AlphaFoldDB" id="A0A834IPV4"/>
<reference evidence="1" key="1">
    <citation type="submission" date="2020-08" db="EMBL/GenBank/DDBJ databases">
        <title>Genome sequencing and assembly of the red palm weevil Rhynchophorus ferrugineus.</title>
        <authorList>
            <person name="Dias G.B."/>
            <person name="Bergman C.M."/>
            <person name="Manee M."/>
        </authorList>
    </citation>
    <scope>NUCLEOTIDE SEQUENCE</scope>
    <source>
        <strain evidence="1">AA-2017</strain>
        <tissue evidence="1">Whole larva</tissue>
    </source>
</reference>
<sequence>MVVSAHSTTLRLYSKVSVPGYTSEWTTATEDQLEQKTAQLELTGVGGSWGALRIRCEANLFRLYRANSVVVEVKPDTPQPASVLLMGPSSKGTSFKGNISYNHGMQVMFVLMTYMTMVT</sequence>
<proteinExistence type="predicted"/>
<keyword evidence="2" id="KW-1185">Reference proteome</keyword>
<gene>
    <name evidence="1" type="ORF">GWI33_009111</name>
</gene>
<name>A0A834IPV4_RHYFE</name>
<organism evidence="1 2">
    <name type="scientific">Rhynchophorus ferrugineus</name>
    <name type="common">Red palm weevil</name>
    <name type="synonym">Curculio ferrugineus</name>
    <dbReference type="NCBI Taxonomy" id="354439"/>
    <lineage>
        <taxon>Eukaryota</taxon>
        <taxon>Metazoa</taxon>
        <taxon>Ecdysozoa</taxon>
        <taxon>Arthropoda</taxon>
        <taxon>Hexapoda</taxon>
        <taxon>Insecta</taxon>
        <taxon>Pterygota</taxon>
        <taxon>Neoptera</taxon>
        <taxon>Endopterygota</taxon>
        <taxon>Coleoptera</taxon>
        <taxon>Polyphaga</taxon>
        <taxon>Cucujiformia</taxon>
        <taxon>Curculionidae</taxon>
        <taxon>Dryophthorinae</taxon>
        <taxon>Rhynchophorus</taxon>
    </lineage>
</organism>
<evidence type="ECO:0000313" key="1">
    <source>
        <dbReference type="EMBL" id="KAF7277857.1"/>
    </source>
</evidence>